<name>A0AAN8TH14_SOLBU</name>
<dbReference type="InterPro" id="IPR027417">
    <property type="entry name" value="P-loop_NTPase"/>
</dbReference>
<dbReference type="AlphaFoldDB" id="A0AAN8TH14"/>
<accession>A0AAN8TH14</accession>
<gene>
    <name evidence="1" type="ORF">RDI58_016264</name>
</gene>
<dbReference type="Gene3D" id="3.40.50.300">
    <property type="entry name" value="P-loop containing nucleotide triphosphate hydrolases"/>
    <property type="match status" value="1"/>
</dbReference>
<organism evidence="1 2">
    <name type="scientific">Solanum bulbocastanum</name>
    <name type="common">Wild potato</name>
    <dbReference type="NCBI Taxonomy" id="147425"/>
    <lineage>
        <taxon>Eukaryota</taxon>
        <taxon>Viridiplantae</taxon>
        <taxon>Streptophyta</taxon>
        <taxon>Embryophyta</taxon>
        <taxon>Tracheophyta</taxon>
        <taxon>Spermatophyta</taxon>
        <taxon>Magnoliopsida</taxon>
        <taxon>eudicotyledons</taxon>
        <taxon>Gunneridae</taxon>
        <taxon>Pentapetalae</taxon>
        <taxon>asterids</taxon>
        <taxon>lamiids</taxon>
        <taxon>Solanales</taxon>
        <taxon>Solanaceae</taxon>
        <taxon>Solanoideae</taxon>
        <taxon>Solaneae</taxon>
        <taxon>Solanum</taxon>
    </lineage>
</organism>
<reference evidence="1 2" key="1">
    <citation type="submission" date="2024-02" db="EMBL/GenBank/DDBJ databases">
        <title>de novo genome assembly of Solanum bulbocastanum strain 11H21.</title>
        <authorList>
            <person name="Hosaka A.J."/>
        </authorList>
    </citation>
    <scope>NUCLEOTIDE SEQUENCE [LARGE SCALE GENOMIC DNA]</scope>
    <source>
        <tissue evidence="1">Young leaves</tissue>
    </source>
</reference>
<evidence type="ECO:0000313" key="2">
    <source>
        <dbReference type="Proteomes" id="UP001371456"/>
    </source>
</evidence>
<protein>
    <submittedName>
        <fullName evidence="1">Uncharacterized protein</fullName>
    </submittedName>
</protein>
<dbReference type="EMBL" id="JBANQN010000006">
    <property type="protein sequence ID" value="KAK6787739.1"/>
    <property type="molecule type" value="Genomic_DNA"/>
</dbReference>
<keyword evidence="2" id="KW-1185">Reference proteome</keyword>
<comment type="caution">
    <text evidence="1">The sequence shown here is derived from an EMBL/GenBank/DDBJ whole genome shotgun (WGS) entry which is preliminary data.</text>
</comment>
<dbReference type="Proteomes" id="UP001371456">
    <property type="component" value="Unassembled WGS sequence"/>
</dbReference>
<proteinExistence type="predicted"/>
<evidence type="ECO:0000313" key="1">
    <source>
        <dbReference type="EMBL" id="KAK6787739.1"/>
    </source>
</evidence>
<sequence>MLGKYVSLFIVDELHLIGGQSGAVLEVIVSRM</sequence>